<feature type="region of interest" description="Disordered" evidence="1">
    <location>
        <begin position="124"/>
        <end position="149"/>
    </location>
</feature>
<evidence type="ECO:0000256" key="1">
    <source>
        <dbReference type="SAM" id="MobiDB-lite"/>
    </source>
</evidence>
<keyword evidence="3" id="KW-1185">Reference proteome</keyword>
<comment type="caution">
    <text evidence="2">The sequence shown here is derived from an EMBL/GenBank/DDBJ whole genome shotgun (WGS) entry which is preliminary data.</text>
</comment>
<dbReference type="Proteomes" id="UP001175271">
    <property type="component" value="Unassembled WGS sequence"/>
</dbReference>
<organism evidence="2 3">
    <name type="scientific">Steinernema hermaphroditum</name>
    <dbReference type="NCBI Taxonomy" id="289476"/>
    <lineage>
        <taxon>Eukaryota</taxon>
        <taxon>Metazoa</taxon>
        <taxon>Ecdysozoa</taxon>
        <taxon>Nematoda</taxon>
        <taxon>Chromadorea</taxon>
        <taxon>Rhabditida</taxon>
        <taxon>Tylenchina</taxon>
        <taxon>Panagrolaimomorpha</taxon>
        <taxon>Strongyloidoidea</taxon>
        <taxon>Steinernematidae</taxon>
        <taxon>Steinernema</taxon>
    </lineage>
</organism>
<evidence type="ECO:0008006" key="4">
    <source>
        <dbReference type="Google" id="ProtNLM"/>
    </source>
</evidence>
<accession>A0AA39LAS7</accession>
<evidence type="ECO:0000313" key="2">
    <source>
        <dbReference type="EMBL" id="KAK0390407.1"/>
    </source>
</evidence>
<reference evidence="2" key="1">
    <citation type="submission" date="2023-06" db="EMBL/GenBank/DDBJ databases">
        <title>Genomic analysis of the entomopathogenic nematode Steinernema hermaphroditum.</title>
        <authorList>
            <person name="Schwarz E.M."/>
            <person name="Heppert J.K."/>
            <person name="Baniya A."/>
            <person name="Schwartz H.T."/>
            <person name="Tan C.-H."/>
            <person name="Antoshechkin I."/>
            <person name="Sternberg P.W."/>
            <person name="Goodrich-Blair H."/>
            <person name="Dillman A.R."/>
        </authorList>
    </citation>
    <scope>NUCLEOTIDE SEQUENCE</scope>
    <source>
        <strain evidence="2">PS9179</strain>
        <tissue evidence="2">Whole animal</tissue>
    </source>
</reference>
<gene>
    <name evidence="2" type="ORF">QR680_019338</name>
</gene>
<sequence length="414" mass="47513">MGDRTTDSLYHKCGEEAVLLLINEMKKHPILYRSSPRRISQPSVELKMAQKDAWLDVMKVMAETYGNNICEEVAWTTWRVLYVHYGTTNASKKWRDELSFLKGCKRPMVKRPAVKVVKRRQAMTTDHSEEVVPHKLPKSGANMESPPYHPSQKDTLYIRYGADACTQLINEVGKYPVIYNQILMHYKYSHQLPEEALLAWNKVMKAMDAKYAGVPTELAYRAWRTIQINYKKVNCPKKYAGKILFLNNVPRRKRSLKKSNWSDANLLLSISSGHRQETPIYPDIDFSSQESPNEILKKVVENTTNLQQDDMSELEINGSDFSTSEVYDDVPLNLSATSDRCEDDLEKSARPSAAQLELQPPLDPFKKLLEKIWRGAAESRAREAIMSELRRKITATINNVEDIMWAKAVRTANV</sequence>
<name>A0AA39LAS7_9BILA</name>
<protein>
    <recommendedName>
        <fullName evidence="4">MADF domain-containing protein</fullName>
    </recommendedName>
</protein>
<dbReference type="EMBL" id="JAUCMV010000006">
    <property type="protein sequence ID" value="KAK0390407.1"/>
    <property type="molecule type" value="Genomic_DNA"/>
</dbReference>
<proteinExistence type="predicted"/>
<dbReference type="AlphaFoldDB" id="A0AA39LAS7"/>
<evidence type="ECO:0000313" key="3">
    <source>
        <dbReference type="Proteomes" id="UP001175271"/>
    </source>
</evidence>